<dbReference type="Gene3D" id="3.40.30.10">
    <property type="entry name" value="Glutaredoxin"/>
    <property type="match status" value="1"/>
</dbReference>
<dbReference type="InterPro" id="IPR012341">
    <property type="entry name" value="6hp_glycosidase-like_sf"/>
</dbReference>
<reference evidence="3" key="1">
    <citation type="submission" date="2017-02" db="EMBL/GenBank/DDBJ databases">
        <authorList>
            <person name="Varghese N."/>
            <person name="Submissions S."/>
        </authorList>
    </citation>
    <scope>NUCLEOTIDE SEQUENCE [LARGE SCALE GENOMIC DNA]</scope>
    <source>
        <strain evidence="3">ATCC BAA-73</strain>
    </source>
</reference>
<proteinExistence type="predicted"/>
<dbReference type="Proteomes" id="UP000190625">
    <property type="component" value="Unassembled WGS sequence"/>
</dbReference>
<dbReference type="CDD" id="cd02955">
    <property type="entry name" value="SSP411"/>
    <property type="match status" value="1"/>
</dbReference>
<dbReference type="InterPro" id="IPR004879">
    <property type="entry name" value="Ssp411-like_TRX"/>
</dbReference>
<dbReference type="Pfam" id="PF03190">
    <property type="entry name" value="Thioredox_DsbH"/>
    <property type="match status" value="1"/>
</dbReference>
<accession>A0A1T4JJT6</accession>
<dbReference type="EMBL" id="FUWM01000003">
    <property type="protein sequence ID" value="SJZ30440.1"/>
    <property type="molecule type" value="Genomic_DNA"/>
</dbReference>
<protein>
    <recommendedName>
        <fullName evidence="1">Spermatogenesis-associated protein 20-like TRX domain-containing protein</fullName>
    </recommendedName>
</protein>
<organism evidence="2 3">
    <name type="scientific">Selenihalanaerobacter shriftii</name>
    <dbReference type="NCBI Taxonomy" id="142842"/>
    <lineage>
        <taxon>Bacteria</taxon>
        <taxon>Bacillati</taxon>
        <taxon>Bacillota</taxon>
        <taxon>Clostridia</taxon>
        <taxon>Halanaerobiales</taxon>
        <taxon>Halobacteroidaceae</taxon>
        <taxon>Selenihalanaerobacter</taxon>
    </lineage>
</organism>
<dbReference type="PIRSF" id="PIRSF006402">
    <property type="entry name" value="UCP006402_thioredoxin"/>
    <property type="match status" value="1"/>
</dbReference>
<evidence type="ECO:0000259" key="1">
    <source>
        <dbReference type="Pfam" id="PF03190"/>
    </source>
</evidence>
<feature type="domain" description="Spermatogenesis-associated protein 20-like TRX" evidence="1">
    <location>
        <begin position="10"/>
        <end position="170"/>
    </location>
</feature>
<dbReference type="GO" id="GO:0005975">
    <property type="term" value="P:carbohydrate metabolic process"/>
    <property type="evidence" value="ECO:0007669"/>
    <property type="project" value="InterPro"/>
</dbReference>
<dbReference type="InterPro" id="IPR024705">
    <property type="entry name" value="Ssp411"/>
</dbReference>
<evidence type="ECO:0000313" key="3">
    <source>
        <dbReference type="Proteomes" id="UP000190625"/>
    </source>
</evidence>
<dbReference type="PANTHER" id="PTHR42899:SF1">
    <property type="entry name" value="SPERMATOGENESIS-ASSOCIATED PROTEIN 20"/>
    <property type="match status" value="1"/>
</dbReference>
<sequence length="686" mass="79636">MIKNQNRNPNHLINEKSPYLLQHVYNPVDWYPWGKDAFKRAKEEDKPIFLSIGYSTCHWCHVMERESFEDEEVAEVLNENFISIKVDREERPDVDNIYMAVCQTLTGRGGWPLTIIMDPAKKPFFAGTYFPKKSRRGRRGLLEILNKIQRAWMNDRQDLIDSSEKILNVLQKRSDSHVTGTLSKKEIHDLVYDTFKRLKANFDNKHGGFGTSPKFPTPHNLMFLLRYWKLIGDHEALQVVQKTLDSMWRGGIYDHIGYGFSRYSTDRKWLAPHFEKMLYDNALLVIAYLELYQITNKKDYAQIAKETLDYIMRDMTSPEGGFYSAEDADSEGEEGKFYVWTPEEVKSVLGEKEGTRFCELYNITSEGNFEGKSILNLIGNKRGKIAIDKEFAQQRQKLFEAREERVHPHKDDKILTSWNGLMIAAMATAAQVLDDKKYQEVAERAVDFISKNLRREDGRLLARYREGEAAYLGYVDDYAYLVWGLIELYEVSFKTKYLKMAKELNQDMLNYFWDEEHGGLYFYGEDSEELITRPKEIYDGATPSGNSVATLNLLRLAKLLGDEELDKKAEEQFKFFSGKVKQNPTAYTYFLSALLFIQNNGKEIVITGERDHANTKKMLDGLRKKFTPFTVTILNTENENEKLSELVPFVADQESIRDLPTAYICENYACEAPITDIQKFVKRINS</sequence>
<gene>
    <name evidence="2" type="ORF">SAMN02745118_00063</name>
</gene>
<dbReference type="AlphaFoldDB" id="A0A1T4JJT6"/>
<dbReference type="RefSeq" id="WP_078808606.1">
    <property type="nucleotide sequence ID" value="NZ_FUWM01000003.1"/>
</dbReference>
<dbReference type="Gene3D" id="1.50.10.20">
    <property type="match status" value="1"/>
</dbReference>
<dbReference type="STRING" id="142842.SAMN02745118_00063"/>
<name>A0A1T4JJT6_9FIRM</name>
<dbReference type="PANTHER" id="PTHR42899">
    <property type="entry name" value="SPERMATOGENESIS-ASSOCIATED PROTEIN 20"/>
    <property type="match status" value="1"/>
</dbReference>
<dbReference type="SUPFAM" id="SSF48208">
    <property type="entry name" value="Six-hairpin glycosidases"/>
    <property type="match status" value="1"/>
</dbReference>
<keyword evidence="3" id="KW-1185">Reference proteome</keyword>
<dbReference type="OrthoDB" id="9762614at2"/>
<dbReference type="SUPFAM" id="SSF52833">
    <property type="entry name" value="Thioredoxin-like"/>
    <property type="match status" value="1"/>
</dbReference>
<dbReference type="InterPro" id="IPR036249">
    <property type="entry name" value="Thioredoxin-like_sf"/>
</dbReference>
<evidence type="ECO:0000313" key="2">
    <source>
        <dbReference type="EMBL" id="SJZ30440.1"/>
    </source>
</evidence>
<dbReference type="InterPro" id="IPR008928">
    <property type="entry name" value="6-hairpin_glycosidase_sf"/>
</dbReference>
<dbReference type="Gene3D" id="1.50.10.10">
    <property type="match status" value="1"/>
</dbReference>